<name>A0AA89AIM9_9ASTE</name>
<feature type="region of interest" description="Disordered" evidence="4">
    <location>
        <begin position="363"/>
        <end position="384"/>
    </location>
</feature>
<dbReference type="PANTHER" id="PTHR31580">
    <property type="entry name" value="FILAMENT-LIKE PLANT PROTEIN 4"/>
    <property type="match status" value="1"/>
</dbReference>
<accession>A0AA89AIM9</accession>
<evidence type="ECO:0008006" key="7">
    <source>
        <dbReference type="Google" id="ProtNLM"/>
    </source>
</evidence>
<dbReference type="Proteomes" id="UP001188597">
    <property type="component" value="Unassembled WGS sequence"/>
</dbReference>
<feature type="compositionally biased region" description="Basic and acidic residues" evidence="4">
    <location>
        <begin position="364"/>
        <end position="374"/>
    </location>
</feature>
<dbReference type="InterPro" id="IPR008587">
    <property type="entry name" value="FPP_plant"/>
</dbReference>
<protein>
    <recommendedName>
        <fullName evidence="7">Filament-like plant protein 7</fullName>
    </recommendedName>
</protein>
<dbReference type="EMBL" id="JAVXUP010002401">
    <property type="protein sequence ID" value="KAK3003540.1"/>
    <property type="molecule type" value="Genomic_DNA"/>
</dbReference>
<evidence type="ECO:0000256" key="2">
    <source>
        <dbReference type="ARBA" id="ARBA00023054"/>
    </source>
</evidence>
<reference evidence="5" key="1">
    <citation type="submission" date="2022-12" db="EMBL/GenBank/DDBJ databases">
        <title>Draft genome assemblies for two species of Escallonia (Escalloniales).</title>
        <authorList>
            <person name="Chanderbali A."/>
            <person name="Dervinis C."/>
            <person name="Anghel I."/>
            <person name="Soltis D."/>
            <person name="Soltis P."/>
            <person name="Zapata F."/>
        </authorList>
    </citation>
    <scope>NUCLEOTIDE SEQUENCE</scope>
    <source>
        <strain evidence="5">UCBG64.0493</strain>
        <tissue evidence="5">Leaf</tissue>
    </source>
</reference>
<feature type="compositionally biased region" description="Basic and acidic residues" evidence="4">
    <location>
        <begin position="1074"/>
        <end position="1083"/>
    </location>
</feature>
<keyword evidence="2 3" id="KW-0175">Coiled coil</keyword>
<dbReference type="Pfam" id="PF05911">
    <property type="entry name" value="FPP"/>
    <property type="match status" value="1"/>
</dbReference>
<comment type="caution">
    <text evidence="5">The sequence shown here is derived from an EMBL/GenBank/DDBJ whole genome shotgun (WGS) entry which is preliminary data.</text>
</comment>
<feature type="coiled-coil region" evidence="3">
    <location>
        <begin position="30"/>
        <end position="99"/>
    </location>
</feature>
<feature type="region of interest" description="Disordered" evidence="4">
    <location>
        <begin position="285"/>
        <end position="317"/>
    </location>
</feature>
<evidence type="ECO:0000256" key="1">
    <source>
        <dbReference type="ARBA" id="ARBA00005921"/>
    </source>
</evidence>
<evidence type="ECO:0000256" key="4">
    <source>
        <dbReference type="SAM" id="MobiDB-lite"/>
    </source>
</evidence>
<organism evidence="5 6">
    <name type="scientific">Escallonia herrerae</name>
    <dbReference type="NCBI Taxonomy" id="1293975"/>
    <lineage>
        <taxon>Eukaryota</taxon>
        <taxon>Viridiplantae</taxon>
        <taxon>Streptophyta</taxon>
        <taxon>Embryophyta</taxon>
        <taxon>Tracheophyta</taxon>
        <taxon>Spermatophyta</taxon>
        <taxon>Magnoliopsida</taxon>
        <taxon>eudicotyledons</taxon>
        <taxon>Gunneridae</taxon>
        <taxon>Pentapetalae</taxon>
        <taxon>asterids</taxon>
        <taxon>campanulids</taxon>
        <taxon>Escalloniales</taxon>
        <taxon>Escalloniaceae</taxon>
        <taxon>Escallonia</taxon>
    </lineage>
</organism>
<feature type="coiled-coil region" evidence="3">
    <location>
        <begin position="140"/>
        <end position="223"/>
    </location>
</feature>
<gene>
    <name evidence="5" type="ORF">RJ639_019549</name>
</gene>
<evidence type="ECO:0000256" key="3">
    <source>
        <dbReference type="SAM" id="Coils"/>
    </source>
</evidence>
<feature type="coiled-coil region" evidence="3">
    <location>
        <begin position="324"/>
        <end position="351"/>
    </location>
</feature>
<feature type="coiled-coil region" evidence="3">
    <location>
        <begin position="761"/>
        <end position="893"/>
    </location>
</feature>
<keyword evidence="6" id="KW-1185">Reference proteome</keyword>
<dbReference type="SUPFAM" id="SSF75704">
    <property type="entry name" value="Mitotic arrest deficient-like 1, Mad1"/>
    <property type="match status" value="1"/>
</dbReference>
<dbReference type="PANTHER" id="PTHR31580:SF22">
    <property type="entry name" value="FILAMENT-LIKE PLANT PROTEIN 7"/>
    <property type="match status" value="1"/>
</dbReference>
<sequence>MRFTSFGLYLMDEYYMLKCLDDLLIDVFQVQTILTDKAELERDLKVLKEKLSSAISEGNSKDDVARKQAKMTQEAIASWEKAEKEVMALKQELNKTIQHRVAGDERLVSLDAALKECMQQLRFVREDQEKRIHDAIMKTSREFEKTRTILEEKLAETTKRLAKLSAENTQLSKALLAKDKVIKDVNGQRVQAEADFSALMTRLESMEKENASLKYEVRVIEKELEIRNEEREFNHRTADVAHKQHLESVKKIAKLETECQRLRLLVRKRLPGPGALAKMKSEVEILSRNSSESRRRKSNPSPIGSMDFSVDSAPDTSRRRTNFLTEQLYAMEEENRTLKELLNEKTNELQLSRTMYARTPSKVVEGEAKVEEPSKGSARNLPMPQELSLASLSDIGSDEKVSCAESWASAMISDMEHLRNGKHTGAPSCKGTGASDIDLMDDFVEMEKLAVYEGKPFGNSHISLEEGNAIVGPLETLAGRHSVEATGREMVPLSDCQSGISVSNQEIQPNNELIDKIPGWLSDIQKLVLEQTRSTRRNPDDIVEDIRVALGRKNHPNPGKSGSSDSLIANNISSAKKCNQSDISDSIYKMIALLQGITLPCQDYGTPEILSRKDGNSLPYKISETSTDYMVRVFQWKTSELGAVLHQFVQTCHSLLNGKADMQKFAEDITSALDWIMNHCFSLQDVSSMKDAIKKHFDWDETRSESEVESGLVSHFAEADKLHHLHAPKEQLSHFPIVSSWSVHNNVFHFEDFRPSVSEEGRRINDELEIVETAKKSLERRLQSEMDKNESLMVKLQESEERIQGFKTDADTMQQSKGVGQEQTPGVVQDQIYKYKMANDELHTQLVMAQVELNEARQNVSSLATELESKSSHVELEAVCLDLELQLESVKKEIPKHDLQEEKQLRTDWEITTASEKLAECQETILNLGKQLKALASPRDATLFDKVTCTPTNSISTTTISEKNVNQRSSLLDKMLAEDNAEKLWSPKTKELSCPSESATLTDGQNSYYAFGLSGTINSPHKFINLNGIKHQDEEVVSSKAIVPSKKRGGVGFFKKLLWRQKKGNSRKTSHMLTNKDGRQELS</sequence>
<comment type="similarity">
    <text evidence="1">Belongs to the FPP family.</text>
</comment>
<evidence type="ECO:0000313" key="6">
    <source>
        <dbReference type="Proteomes" id="UP001188597"/>
    </source>
</evidence>
<feature type="region of interest" description="Disordered" evidence="4">
    <location>
        <begin position="1062"/>
        <end position="1083"/>
    </location>
</feature>
<evidence type="ECO:0000313" key="5">
    <source>
        <dbReference type="EMBL" id="KAK3003540.1"/>
    </source>
</evidence>
<dbReference type="AlphaFoldDB" id="A0AA89AIM9"/>
<proteinExistence type="inferred from homology"/>